<gene>
    <name evidence="3" type="ORF">VMCG_10722</name>
</gene>
<keyword evidence="2" id="KW-1133">Transmembrane helix</keyword>
<dbReference type="EMBL" id="LKEA01000099">
    <property type="protein sequence ID" value="ROV87293.1"/>
    <property type="molecule type" value="Genomic_DNA"/>
</dbReference>
<feature type="compositionally biased region" description="Basic residues" evidence="1">
    <location>
        <begin position="195"/>
        <end position="205"/>
    </location>
</feature>
<keyword evidence="2" id="KW-0812">Transmembrane</keyword>
<dbReference type="AlphaFoldDB" id="A0A423V8U9"/>
<keyword evidence="2" id="KW-0472">Membrane</keyword>
<keyword evidence="4" id="KW-1185">Reference proteome</keyword>
<sequence>MSARVVAPANVPARIRNRPRENFAGIGRTLRRGIDLRVQLPTWLFVLTLVLVSTALVMVGMCIQPYLQAAKGAEDALVQGEGSDSGDGGAAGQLPIITTTVTVVATGTAHAGERCSTPFVEDGAVTEKMRKAEQAKTSAAVREGCLLEARAAESWEMAWGSVGLEEFLHAQGDHSHQQQHADYLSSTSSSSSTHSRYHRQHRHHQSSQNDAGSGAARKDSSAASTMGDKVLCAACLHEESGANHGQIRVQPLLERIASYLHDPQASAVYKRVFPREGGTEKETVWRQSRQRGVEVTCQHVWTRKKRQ</sequence>
<comment type="caution">
    <text evidence="3">The sequence shown here is derived from an EMBL/GenBank/DDBJ whole genome shotgun (WGS) entry which is preliminary data.</text>
</comment>
<name>A0A423V8U9_9PEZI</name>
<organism evidence="3 4">
    <name type="scientific">Cytospora schulzeri</name>
    <dbReference type="NCBI Taxonomy" id="448051"/>
    <lineage>
        <taxon>Eukaryota</taxon>
        <taxon>Fungi</taxon>
        <taxon>Dikarya</taxon>
        <taxon>Ascomycota</taxon>
        <taxon>Pezizomycotina</taxon>
        <taxon>Sordariomycetes</taxon>
        <taxon>Sordariomycetidae</taxon>
        <taxon>Diaporthales</taxon>
        <taxon>Cytosporaceae</taxon>
        <taxon>Cytospora</taxon>
    </lineage>
</organism>
<protein>
    <recommendedName>
        <fullName evidence="5">Transmembrane protein</fullName>
    </recommendedName>
</protein>
<evidence type="ECO:0000313" key="3">
    <source>
        <dbReference type="EMBL" id="ROV87293.1"/>
    </source>
</evidence>
<evidence type="ECO:0008006" key="5">
    <source>
        <dbReference type="Google" id="ProtNLM"/>
    </source>
</evidence>
<reference evidence="3 4" key="1">
    <citation type="submission" date="2015-09" db="EMBL/GenBank/DDBJ databases">
        <title>Host preference determinants of Valsa canker pathogens revealed by comparative genomics.</title>
        <authorList>
            <person name="Yin Z."/>
            <person name="Huang L."/>
        </authorList>
    </citation>
    <scope>NUCLEOTIDE SEQUENCE [LARGE SCALE GENOMIC DNA]</scope>
    <source>
        <strain evidence="3 4">03-1</strain>
    </source>
</reference>
<feature type="transmembrane region" description="Helical" evidence="2">
    <location>
        <begin position="40"/>
        <end position="61"/>
    </location>
</feature>
<feature type="compositionally biased region" description="Low complexity" evidence="1">
    <location>
        <begin position="185"/>
        <end position="194"/>
    </location>
</feature>
<feature type="region of interest" description="Disordered" evidence="1">
    <location>
        <begin position="171"/>
        <end position="222"/>
    </location>
</feature>
<evidence type="ECO:0000256" key="1">
    <source>
        <dbReference type="SAM" id="MobiDB-lite"/>
    </source>
</evidence>
<dbReference type="Proteomes" id="UP000283895">
    <property type="component" value="Unassembled WGS sequence"/>
</dbReference>
<proteinExistence type="predicted"/>
<evidence type="ECO:0000256" key="2">
    <source>
        <dbReference type="SAM" id="Phobius"/>
    </source>
</evidence>
<evidence type="ECO:0000313" key="4">
    <source>
        <dbReference type="Proteomes" id="UP000283895"/>
    </source>
</evidence>
<accession>A0A423V8U9</accession>